<feature type="region of interest" description="Disordered" evidence="1">
    <location>
        <begin position="170"/>
        <end position="191"/>
    </location>
</feature>
<dbReference type="EMBL" id="JBHRWI010000066">
    <property type="protein sequence ID" value="MFC3516539.1"/>
    <property type="molecule type" value="Genomic_DNA"/>
</dbReference>
<name>A0ABV7QWF5_9PSEU</name>
<feature type="compositionally biased region" description="Basic and acidic residues" evidence="1">
    <location>
        <begin position="179"/>
        <end position="190"/>
    </location>
</feature>
<dbReference type="RefSeq" id="WP_377896750.1">
    <property type="nucleotide sequence ID" value="NZ_JBHRWI010000066.1"/>
</dbReference>
<organism evidence="2 3">
    <name type="scientific">Amycolatopsis halotolerans</name>
    <dbReference type="NCBI Taxonomy" id="330083"/>
    <lineage>
        <taxon>Bacteria</taxon>
        <taxon>Bacillati</taxon>
        <taxon>Actinomycetota</taxon>
        <taxon>Actinomycetes</taxon>
        <taxon>Pseudonocardiales</taxon>
        <taxon>Pseudonocardiaceae</taxon>
        <taxon>Amycolatopsis</taxon>
    </lineage>
</organism>
<reference evidence="3" key="1">
    <citation type="journal article" date="2019" name="Int. J. Syst. Evol. Microbiol.">
        <title>The Global Catalogue of Microorganisms (GCM) 10K type strain sequencing project: providing services to taxonomists for standard genome sequencing and annotation.</title>
        <authorList>
            <consortium name="The Broad Institute Genomics Platform"/>
            <consortium name="The Broad Institute Genome Sequencing Center for Infectious Disease"/>
            <person name="Wu L."/>
            <person name="Ma J."/>
        </authorList>
    </citation>
    <scope>NUCLEOTIDE SEQUENCE [LARGE SCALE GENOMIC DNA]</scope>
    <source>
        <strain evidence="3">CGMCC 4.7682</strain>
    </source>
</reference>
<proteinExistence type="predicted"/>
<accession>A0ABV7QWF5</accession>
<evidence type="ECO:0000313" key="2">
    <source>
        <dbReference type="EMBL" id="MFC3516539.1"/>
    </source>
</evidence>
<dbReference type="Proteomes" id="UP001595764">
    <property type="component" value="Unassembled WGS sequence"/>
</dbReference>
<protein>
    <submittedName>
        <fullName evidence="2">Uncharacterized protein</fullName>
    </submittedName>
</protein>
<evidence type="ECO:0000256" key="1">
    <source>
        <dbReference type="SAM" id="MobiDB-lite"/>
    </source>
</evidence>
<evidence type="ECO:0000313" key="3">
    <source>
        <dbReference type="Proteomes" id="UP001595764"/>
    </source>
</evidence>
<gene>
    <name evidence="2" type="ORF">ACFORO_40685</name>
</gene>
<keyword evidence="3" id="KW-1185">Reference proteome</keyword>
<feature type="non-terminal residue" evidence="2">
    <location>
        <position position="201"/>
    </location>
</feature>
<comment type="caution">
    <text evidence="2">The sequence shown here is derived from an EMBL/GenBank/DDBJ whole genome shotgun (WGS) entry which is preliminary data.</text>
</comment>
<sequence length="201" mass="22370">MTIEADSGARTDAELLFVAVDLGALPALEAVERNTVALRALTRQARMLVALPSMPNAERYLYYRQDRAPRRDALWRGAVPLSEEGWAADLRVVRMSMASPWQVVLAEVARASSPVAYGGAVLIALQQLLRMVMAWQQHRVELERAELDLQARRHELALRVMRESSTVVGQLASESADPATKERPCHDNRVSRGWTKIGSLT</sequence>